<dbReference type="GeneID" id="114484526"/>
<name>A0A455AMD5_PHYMC</name>
<dbReference type="RefSeq" id="XP_028337154.1">
    <property type="nucleotide sequence ID" value="XM_028481353.2"/>
</dbReference>
<protein>
    <submittedName>
        <fullName evidence="3">Serine/arginine repetitive matrix protein 1-like</fullName>
    </submittedName>
</protein>
<evidence type="ECO:0000313" key="2">
    <source>
        <dbReference type="Proteomes" id="UP000248484"/>
    </source>
</evidence>
<feature type="compositionally biased region" description="Basic residues" evidence="1">
    <location>
        <begin position="11"/>
        <end position="22"/>
    </location>
</feature>
<evidence type="ECO:0000313" key="3">
    <source>
        <dbReference type="RefSeq" id="XP_028337154.1"/>
    </source>
</evidence>
<dbReference type="AlphaFoldDB" id="A0A455AMD5"/>
<gene>
    <name evidence="3" type="primary">LOC114484526</name>
</gene>
<feature type="compositionally biased region" description="Polar residues" evidence="1">
    <location>
        <begin position="55"/>
        <end position="68"/>
    </location>
</feature>
<feature type="compositionally biased region" description="Pro residues" evidence="1">
    <location>
        <begin position="1"/>
        <end position="10"/>
    </location>
</feature>
<dbReference type="KEGG" id="pcad:114484526"/>
<keyword evidence="2" id="KW-1185">Reference proteome</keyword>
<feature type="region of interest" description="Disordered" evidence="1">
    <location>
        <begin position="1"/>
        <end position="139"/>
    </location>
</feature>
<reference evidence="3" key="1">
    <citation type="submission" date="2025-08" db="UniProtKB">
        <authorList>
            <consortium name="RefSeq"/>
        </authorList>
    </citation>
    <scope>IDENTIFICATION</scope>
    <source>
        <tissue evidence="3">Muscle</tissue>
    </source>
</reference>
<dbReference type="Proteomes" id="UP000248484">
    <property type="component" value="Chromosome 20"/>
</dbReference>
<accession>A0A455AMD5</accession>
<evidence type="ECO:0000256" key="1">
    <source>
        <dbReference type="SAM" id="MobiDB-lite"/>
    </source>
</evidence>
<sequence length="139" mass="15663">MLAPRAPSPPTRRRGARLRAGGRARAPPRLVPPRRRRCRCRSPSGSRERHKLRQLLQTRFTGSLQPGSQPLRRPGRGRGWQEPLRGGESSSGPSPRPPRFQPLSARRPPRRAARRPAPMAGELTEIKKKPSLNQYPILQ</sequence>
<proteinExistence type="predicted"/>
<organism evidence="2 3">
    <name type="scientific">Physeter macrocephalus</name>
    <name type="common">Sperm whale</name>
    <name type="synonym">Physeter catodon</name>
    <dbReference type="NCBI Taxonomy" id="9755"/>
    <lineage>
        <taxon>Eukaryota</taxon>
        <taxon>Metazoa</taxon>
        <taxon>Chordata</taxon>
        <taxon>Craniata</taxon>
        <taxon>Vertebrata</taxon>
        <taxon>Euteleostomi</taxon>
        <taxon>Mammalia</taxon>
        <taxon>Eutheria</taxon>
        <taxon>Laurasiatheria</taxon>
        <taxon>Artiodactyla</taxon>
        <taxon>Whippomorpha</taxon>
        <taxon>Cetacea</taxon>
        <taxon>Odontoceti</taxon>
        <taxon>Physeteridae</taxon>
        <taxon>Physeter</taxon>
    </lineage>
</organism>